<keyword evidence="8" id="KW-1185">Reference proteome</keyword>
<accession>A0A8H7ZZJ3</accession>
<feature type="transmembrane region" description="Helical" evidence="6">
    <location>
        <begin position="116"/>
        <end position="140"/>
    </location>
</feature>
<evidence type="ECO:0000313" key="7">
    <source>
        <dbReference type="EMBL" id="KAG5462205.1"/>
    </source>
</evidence>
<comment type="subcellular location">
    <subcellularLocation>
        <location evidence="1">Membrane</location>
        <topology evidence="1">Multi-pass membrane protein</topology>
    </subcellularLocation>
</comment>
<dbReference type="InterPro" id="IPR006603">
    <property type="entry name" value="PQ-loop_rpt"/>
</dbReference>
<dbReference type="OrthoDB" id="19344at2759"/>
<evidence type="ECO:0000256" key="5">
    <source>
        <dbReference type="SAM" id="MobiDB-lite"/>
    </source>
</evidence>
<name>A0A8H7ZZJ3_9FUNG</name>
<keyword evidence="3 6" id="KW-1133">Transmembrane helix</keyword>
<gene>
    <name evidence="7" type="ORF">BJ554DRAFT_5496</name>
</gene>
<dbReference type="EMBL" id="JAEFCI010002480">
    <property type="protein sequence ID" value="KAG5462205.1"/>
    <property type="molecule type" value="Genomic_DNA"/>
</dbReference>
<feature type="transmembrane region" description="Helical" evidence="6">
    <location>
        <begin position="192"/>
        <end position="214"/>
    </location>
</feature>
<evidence type="ECO:0000256" key="2">
    <source>
        <dbReference type="ARBA" id="ARBA00022692"/>
    </source>
</evidence>
<feature type="transmembrane region" description="Helical" evidence="6">
    <location>
        <begin position="226"/>
        <end position="248"/>
    </location>
</feature>
<protein>
    <submittedName>
        <fullName evidence="7">Uncharacterized protein</fullName>
    </submittedName>
</protein>
<evidence type="ECO:0000256" key="1">
    <source>
        <dbReference type="ARBA" id="ARBA00004141"/>
    </source>
</evidence>
<evidence type="ECO:0000313" key="8">
    <source>
        <dbReference type="Proteomes" id="UP000673691"/>
    </source>
</evidence>
<comment type="caution">
    <text evidence="7">The sequence shown here is derived from an EMBL/GenBank/DDBJ whole genome shotgun (WGS) entry which is preliminary data.</text>
</comment>
<dbReference type="Pfam" id="PF04193">
    <property type="entry name" value="PQ-loop"/>
    <property type="match status" value="1"/>
</dbReference>
<evidence type="ECO:0000256" key="3">
    <source>
        <dbReference type="ARBA" id="ARBA00022989"/>
    </source>
</evidence>
<evidence type="ECO:0000256" key="6">
    <source>
        <dbReference type="SAM" id="Phobius"/>
    </source>
</evidence>
<feature type="region of interest" description="Disordered" evidence="5">
    <location>
        <begin position="363"/>
        <end position="417"/>
    </location>
</feature>
<dbReference type="AlphaFoldDB" id="A0A8H7ZZJ3"/>
<dbReference type="Proteomes" id="UP000673691">
    <property type="component" value="Unassembled WGS sequence"/>
</dbReference>
<dbReference type="GO" id="GO:0016020">
    <property type="term" value="C:membrane"/>
    <property type="evidence" value="ECO:0007669"/>
    <property type="project" value="UniProtKB-SubCell"/>
</dbReference>
<sequence>MQQPVLDLASRGGGTGNEWNNVQCGCVCPSSLLPVLTAFSVDGRGDALSPSGCPIPSHDALEIAVGLLLLLGMVVSYLPQVGGDQESLPVDALEKHSPQQHYRIIFTKSSEGFSPIFLLMGAVATNCGTLNIVLLQWGLFGCCRTAFTAGDCAASLLGVAQVGTQWVMFMGIQRPASTSPPLSEEWKTSVRITTALMVFLVFWGLLSFWTLWYYGSDSNGVARFAGLNGLMSMALGTVQFLPQIYWTWKAKVRALSIPMMLLQTPGSFLLAYTISIRPGTNWTSWITYLVGGTFQGMLLLLCITWHLRGAGTPRLSEDVDGGHGGDDRGLRFPVAEPDPARNLAAILTGSLAAVRDGAAAAAAEERRPLLGGNAGLRTGPAESRTERHLASPTHSTRQTRKRVRSPSPIPIVDDCGG</sequence>
<feature type="transmembrane region" description="Helical" evidence="6">
    <location>
        <begin position="286"/>
        <end position="307"/>
    </location>
</feature>
<organism evidence="7 8">
    <name type="scientific">Olpidium bornovanus</name>
    <dbReference type="NCBI Taxonomy" id="278681"/>
    <lineage>
        <taxon>Eukaryota</taxon>
        <taxon>Fungi</taxon>
        <taxon>Fungi incertae sedis</taxon>
        <taxon>Olpidiomycota</taxon>
        <taxon>Olpidiomycotina</taxon>
        <taxon>Olpidiomycetes</taxon>
        <taxon>Olpidiales</taxon>
        <taxon>Olpidiaceae</taxon>
        <taxon>Olpidium</taxon>
    </lineage>
</organism>
<reference evidence="7 8" key="1">
    <citation type="journal article" name="Sci. Rep.">
        <title>Genome-scale phylogenetic analyses confirm Olpidium as the closest living zoosporic fungus to the non-flagellated, terrestrial fungi.</title>
        <authorList>
            <person name="Chang Y."/>
            <person name="Rochon D."/>
            <person name="Sekimoto S."/>
            <person name="Wang Y."/>
            <person name="Chovatia M."/>
            <person name="Sandor L."/>
            <person name="Salamov A."/>
            <person name="Grigoriev I.V."/>
            <person name="Stajich J.E."/>
            <person name="Spatafora J.W."/>
        </authorList>
    </citation>
    <scope>NUCLEOTIDE SEQUENCE [LARGE SCALE GENOMIC DNA]</scope>
    <source>
        <strain evidence="7">S191</strain>
    </source>
</reference>
<keyword evidence="4 6" id="KW-0472">Membrane</keyword>
<evidence type="ECO:0000256" key="4">
    <source>
        <dbReference type="ARBA" id="ARBA00023136"/>
    </source>
</evidence>
<proteinExistence type="predicted"/>
<feature type="transmembrane region" description="Helical" evidence="6">
    <location>
        <begin position="254"/>
        <end position="274"/>
    </location>
</feature>
<keyword evidence="2 6" id="KW-0812">Transmembrane</keyword>